<gene>
    <name evidence="1" type="ordered locus">SGRA_3948</name>
</gene>
<dbReference type="EMBL" id="CP002831">
    <property type="protein sequence ID" value="AFC26663.1"/>
    <property type="molecule type" value="Genomic_DNA"/>
</dbReference>
<evidence type="ECO:0000313" key="1">
    <source>
        <dbReference type="EMBL" id="AFC26663.1"/>
    </source>
</evidence>
<reference evidence="1 2" key="1">
    <citation type="journal article" date="2012" name="Stand. Genomic Sci.">
        <title>Complete genome sequencing and analysis of Saprospira grandis str. Lewin, a predatory marine bacterium.</title>
        <authorList>
            <person name="Saw J.H."/>
            <person name="Yuryev A."/>
            <person name="Kanbe M."/>
            <person name="Hou S."/>
            <person name="Young A.G."/>
            <person name="Aizawa S."/>
            <person name="Alam M."/>
        </authorList>
    </citation>
    <scope>NUCLEOTIDE SEQUENCE [LARGE SCALE GENOMIC DNA]</scope>
    <source>
        <strain evidence="1 2">Lewin</strain>
    </source>
</reference>
<protein>
    <submittedName>
        <fullName evidence="1">Uncharacterized protein</fullName>
    </submittedName>
</protein>
<dbReference type="KEGG" id="sgn:SGRA_3948"/>
<name>H6L772_SAPGL</name>
<accession>H6L772</accession>
<sequence>MDLFRCSLERVDSLWNGFTEVEKSNVVKSLIKRIRVYQRGATLREHLIYADDMDDFYEDQLVLIGEISSFLKEKKKWYFLIEEARNKEDDAYALIVFEKILSD</sequence>
<organism evidence="1 2">
    <name type="scientific">Saprospira grandis (strain Lewin)</name>
    <dbReference type="NCBI Taxonomy" id="984262"/>
    <lineage>
        <taxon>Bacteria</taxon>
        <taxon>Pseudomonadati</taxon>
        <taxon>Bacteroidota</taxon>
        <taxon>Saprospiria</taxon>
        <taxon>Saprospirales</taxon>
        <taxon>Saprospiraceae</taxon>
        <taxon>Saprospira</taxon>
    </lineage>
</organism>
<dbReference type="Proteomes" id="UP000007519">
    <property type="component" value="Chromosome"/>
</dbReference>
<proteinExistence type="predicted"/>
<evidence type="ECO:0000313" key="2">
    <source>
        <dbReference type="Proteomes" id="UP000007519"/>
    </source>
</evidence>
<dbReference type="AlphaFoldDB" id="H6L772"/>
<keyword evidence="2" id="KW-1185">Reference proteome</keyword>
<dbReference type="HOGENOM" id="CLU_2261855_0_0_10"/>